<dbReference type="CDD" id="cd07962">
    <property type="entry name" value="Anticodon_Ia_Val"/>
    <property type="match status" value="1"/>
</dbReference>
<dbReference type="HAMAP" id="MF_02005">
    <property type="entry name" value="Val_tRNA_synth_type2"/>
    <property type="match status" value="1"/>
</dbReference>
<dbReference type="PROSITE" id="PS00178">
    <property type="entry name" value="AA_TRNA_LIGASE_I"/>
    <property type="match status" value="1"/>
</dbReference>
<keyword evidence="13" id="KW-1185">Reference proteome</keyword>
<dbReference type="InterPro" id="IPR022874">
    <property type="entry name" value="Valine-tRNA_ligase_type_2"/>
</dbReference>
<dbReference type="SUPFAM" id="SSF50677">
    <property type="entry name" value="ValRS/IleRS/LeuRS editing domain"/>
    <property type="match status" value="1"/>
</dbReference>
<dbReference type="GO" id="GO:0005524">
    <property type="term" value="F:ATP binding"/>
    <property type="evidence" value="ECO:0007669"/>
    <property type="project" value="UniProtKB-UniRule"/>
</dbReference>
<evidence type="ECO:0000256" key="4">
    <source>
        <dbReference type="ARBA" id="ARBA00022840"/>
    </source>
</evidence>
<dbReference type="GO" id="GO:0006438">
    <property type="term" value="P:valyl-tRNA aminoacylation"/>
    <property type="evidence" value="ECO:0007669"/>
    <property type="project" value="UniProtKB-UniRule"/>
</dbReference>
<evidence type="ECO:0000256" key="3">
    <source>
        <dbReference type="ARBA" id="ARBA00022741"/>
    </source>
</evidence>
<feature type="region of interest" description="Disordered" evidence="9">
    <location>
        <begin position="1"/>
        <end position="25"/>
    </location>
</feature>
<dbReference type="InterPro" id="IPR009008">
    <property type="entry name" value="Val/Leu/Ile-tRNA-synth_edit"/>
</dbReference>
<keyword evidence="2 8" id="KW-0436">Ligase</keyword>
<feature type="domain" description="Aminoacyl-tRNA synthetase class Ia" evidence="10">
    <location>
        <begin position="45"/>
        <end position="126"/>
    </location>
</feature>
<dbReference type="InterPro" id="IPR001412">
    <property type="entry name" value="aa-tRNA-synth_I_CS"/>
</dbReference>
<name>A0A511YW32_9CELL</name>
<feature type="region of interest" description="Disordered" evidence="9">
    <location>
        <begin position="507"/>
        <end position="526"/>
    </location>
</feature>
<evidence type="ECO:0000256" key="1">
    <source>
        <dbReference type="ARBA" id="ARBA00022490"/>
    </source>
</evidence>
<evidence type="ECO:0000256" key="6">
    <source>
        <dbReference type="ARBA" id="ARBA00023146"/>
    </source>
</evidence>
<evidence type="ECO:0000256" key="9">
    <source>
        <dbReference type="SAM" id="MobiDB-lite"/>
    </source>
</evidence>
<sequence length="894" mass="98135">MSLEPNTATTPAATPTSPAVAGSGLVAERVPDKVSLDGLEERWGAVWREQGTYAFDRTATREQVFSIDTPPPTVSGSLHVGHVFSYTHTDLLARYQRMRGREVFYPMGWDDNGLPTERRVQNYFGVRCDPTLPYEPGFVPPHDGTDGKNVKPADQVPVSRRNFVELCERLTVDDERQFEALWRHLGLSVDWSNTYQTIDANARAVAQTAFLRNLARGEAYQAEAPGLWDVTFQTAVAQAELEAREYPGFFHRVAFHRPDGSPLHIETTRPELIPAVVALIAHPDDERYQHLFGTTVTSPVFDIEIPVLAHPAAEPDKGAGIAMCCTFGDLTDVQWWRELQLPTRSVVTRDGRLQRETPEWITSERGRAAYAELAGRTTTGARNALVEQLRASGDLDGEPAPTLRMTNFYEKGDKPLEIVTSRQWYIRNGGREEGAGVGLREALLGRGRELAFHPEFMRVRYENWVNGLNGDWLISRQRFFGVAIPLWYPVLEDGTVDHDHPIVPDEASLPVDPSSETPAGYTAEQRGVPGGFVGEADVMDTWATSSLTPQVAGGWLRDPDLFARVFPMDVRPQGQDIIRTWLFSTVVRSHLEHGSLPWKHAAISGWILDPDRKKMSKSKGNVVTPMGLLVEHGSDAVRYWAASARLGTDAAFEVGQMKIGRRLAIKVLNASKFVLSITEGAAASPADVTAPLDRAMLAALADVVDVATEAFESYDHTRALEATETFFWTFCDDYLELVKDRAYGGERWAAEATASARAALGLALDTLLRLLAPTLPFATEEVWSWWREGSVHRASWPVAAPLREAADGVGPAGLPAAGRALAALRKVKSEAKVSMRVGIVRAELGVPAAELPLVEAAAPDVRAAGRVADLTLVADETATDAVVVRAAELEQPPA</sequence>
<feature type="compositionally biased region" description="Low complexity" evidence="9">
    <location>
        <begin position="1"/>
        <end position="21"/>
    </location>
</feature>
<organism evidence="12 13">
    <name type="scientific">Actinotalea fermentans</name>
    <dbReference type="NCBI Taxonomy" id="43671"/>
    <lineage>
        <taxon>Bacteria</taxon>
        <taxon>Bacillati</taxon>
        <taxon>Actinomycetota</taxon>
        <taxon>Actinomycetes</taxon>
        <taxon>Micrococcales</taxon>
        <taxon>Cellulomonadaceae</taxon>
        <taxon>Actinotalea</taxon>
    </lineage>
</organism>
<dbReference type="PANTHER" id="PTHR11946:SF93">
    <property type="entry name" value="VALINE--TRNA LIGASE, CHLOROPLASTIC_MITOCHONDRIAL 2"/>
    <property type="match status" value="1"/>
</dbReference>
<dbReference type="EC" id="6.1.1.9" evidence="8"/>
<evidence type="ECO:0000313" key="12">
    <source>
        <dbReference type="EMBL" id="GEN79395.1"/>
    </source>
</evidence>
<keyword evidence="6 8" id="KW-0030">Aminoacyl-tRNA synthetase</keyword>
<dbReference type="RefSeq" id="WP_034244124.1">
    <property type="nucleotide sequence ID" value="NZ_BJYK01000001.1"/>
</dbReference>
<feature type="short sequence motif" description="'KMSKS' region" evidence="8">
    <location>
        <begin position="614"/>
        <end position="618"/>
    </location>
</feature>
<comment type="subunit">
    <text evidence="8">Monomer.</text>
</comment>
<comment type="similarity">
    <text evidence="8">Belongs to the class-I aminoacyl-tRNA synthetase family. ValS type 2 subfamily.</text>
</comment>
<dbReference type="InterPro" id="IPR013155">
    <property type="entry name" value="M/V/L/I-tRNA-synth_anticd-bd"/>
</dbReference>
<dbReference type="InterPro" id="IPR002300">
    <property type="entry name" value="aa-tRNA-synth_Ia"/>
</dbReference>
<dbReference type="Gene3D" id="3.40.50.620">
    <property type="entry name" value="HUPs"/>
    <property type="match status" value="2"/>
</dbReference>
<dbReference type="SUPFAM" id="SSF47323">
    <property type="entry name" value="Anticodon-binding domain of a subclass of class I aminoacyl-tRNA synthetases"/>
    <property type="match status" value="1"/>
</dbReference>
<dbReference type="InterPro" id="IPR009080">
    <property type="entry name" value="tRNAsynth_Ia_anticodon-bd"/>
</dbReference>
<dbReference type="GO" id="GO:0005829">
    <property type="term" value="C:cytosol"/>
    <property type="evidence" value="ECO:0007669"/>
    <property type="project" value="TreeGrafter"/>
</dbReference>
<gene>
    <name evidence="8 12" type="primary">valS</name>
    <name evidence="12" type="ORF">AFE02nite_11290</name>
</gene>
<evidence type="ECO:0000256" key="5">
    <source>
        <dbReference type="ARBA" id="ARBA00022917"/>
    </source>
</evidence>
<dbReference type="GO" id="GO:0002161">
    <property type="term" value="F:aminoacyl-tRNA deacylase activity"/>
    <property type="evidence" value="ECO:0007669"/>
    <property type="project" value="InterPro"/>
</dbReference>
<dbReference type="Proteomes" id="UP000321484">
    <property type="component" value="Unassembled WGS sequence"/>
</dbReference>
<dbReference type="EMBL" id="BJYK01000001">
    <property type="protein sequence ID" value="GEN79395.1"/>
    <property type="molecule type" value="Genomic_DNA"/>
</dbReference>
<dbReference type="InterPro" id="IPR002303">
    <property type="entry name" value="Valyl-tRNA_ligase"/>
</dbReference>
<feature type="binding site" evidence="8">
    <location>
        <position position="617"/>
    </location>
    <ligand>
        <name>ATP</name>
        <dbReference type="ChEBI" id="CHEBI:30616"/>
    </ligand>
</feature>
<dbReference type="PRINTS" id="PR00986">
    <property type="entry name" value="TRNASYNTHVAL"/>
</dbReference>
<evidence type="ECO:0000313" key="13">
    <source>
        <dbReference type="Proteomes" id="UP000321484"/>
    </source>
</evidence>
<dbReference type="OrthoDB" id="9810365at2"/>
<keyword evidence="3 8" id="KW-0547">Nucleotide-binding</keyword>
<proteinExistence type="inferred from homology"/>
<comment type="subcellular location">
    <subcellularLocation>
        <location evidence="8">Cytoplasm</location>
    </subcellularLocation>
</comment>
<dbReference type="Pfam" id="PF00133">
    <property type="entry name" value="tRNA-synt_1"/>
    <property type="match status" value="2"/>
</dbReference>
<evidence type="ECO:0000256" key="2">
    <source>
        <dbReference type="ARBA" id="ARBA00022598"/>
    </source>
</evidence>
<evidence type="ECO:0000256" key="7">
    <source>
        <dbReference type="ARBA" id="ARBA00047552"/>
    </source>
</evidence>
<dbReference type="SUPFAM" id="SSF52374">
    <property type="entry name" value="Nucleotidylyl transferase"/>
    <property type="match status" value="1"/>
</dbReference>
<dbReference type="GO" id="GO:0004832">
    <property type="term" value="F:valine-tRNA ligase activity"/>
    <property type="evidence" value="ECO:0007669"/>
    <property type="project" value="UniProtKB-UniRule"/>
</dbReference>
<comment type="function">
    <text evidence="8">Catalyzes the attachment of valine to tRNA(Val). As ValRS can inadvertently accommodate and process structurally similar amino acids such as threonine, to avoid such errors, it has a 'posttransfer' editing activity that hydrolyzes mischarged Thr-tRNA(Val) in a tRNA-dependent manner.</text>
</comment>
<dbReference type="InterPro" id="IPR048044">
    <property type="entry name" value="Valyl-tRNA_ligase_actino"/>
</dbReference>
<protein>
    <recommendedName>
        <fullName evidence="8">Valine--tRNA ligase</fullName>
        <ecNumber evidence="8">6.1.1.9</ecNumber>
    </recommendedName>
    <alternativeName>
        <fullName evidence="8">Valyl-tRNA synthetase</fullName>
        <shortName evidence="8">ValRS</shortName>
    </alternativeName>
</protein>
<dbReference type="Gene3D" id="3.90.740.10">
    <property type="entry name" value="Valyl/Leucyl/Isoleucyl-tRNA synthetase, editing domain"/>
    <property type="match status" value="1"/>
</dbReference>
<keyword evidence="5 8" id="KW-0648">Protein biosynthesis</keyword>
<dbReference type="InterPro" id="IPR033705">
    <property type="entry name" value="Anticodon_Ia_Val"/>
</dbReference>
<reference evidence="12 13" key="1">
    <citation type="submission" date="2019-07" db="EMBL/GenBank/DDBJ databases">
        <title>Whole genome shotgun sequence of Actinotalea fermentans NBRC 105374.</title>
        <authorList>
            <person name="Hosoyama A."/>
            <person name="Uohara A."/>
            <person name="Ohji S."/>
            <person name="Ichikawa N."/>
        </authorList>
    </citation>
    <scope>NUCLEOTIDE SEQUENCE [LARGE SCALE GENOMIC DNA]</scope>
    <source>
        <strain evidence="12 13">NBRC 105374</strain>
    </source>
</reference>
<dbReference type="Pfam" id="PF08264">
    <property type="entry name" value="Anticodon_1"/>
    <property type="match status" value="1"/>
</dbReference>
<feature type="short sequence motif" description="'HIGH' region" evidence="8">
    <location>
        <begin position="72"/>
        <end position="82"/>
    </location>
</feature>
<evidence type="ECO:0000259" key="11">
    <source>
        <dbReference type="Pfam" id="PF08264"/>
    </source>
</evidence>
<keyword evidence="1 8" id="KW-0963">Cytoplasm</keyword>
<dbReference type="NCBIfam" id="NF000540">
    <property type="entry name" value="alt_ValS"/>
    <property type="match status" value="1"/>
</dbReference>
<dbReference type="AlphaFoldDB" id="A0A511YW32"/>
<feature type="domain" description="Methionyl/Valyl/Leucyl/Isoleucyl-tRNA synthetase anticodon-binding" evidence="11">
    <location>
        <begin position="693"/>
        <end position="836"/>
    </location>
</feature>
<evidence type="ECO:0000256" key="8">
    <source>
        <dbReference type="HAMAP-Rule" id="MF_02005"/>
    </source>
</evidence>
<comment type="catalytic activity">
    <reaction evidence="7 8">
        <text>tRNA(Val) + L-valine + ATP = L-valyl-tRNA(Val) + AMP + diphosphate</text>
        <dbReference type="Rhea" id="RHEA:10704"/>
        <dbReference type="Rhea" id="RHEA-COMP:9672"/>
        <dbReference type="Rhea" id="RHEA-COMP:9708"/>
        <dbReference type="ChEBI" id="CHEBI:30616"/>
        <dbReference type="ChEBI" id="CHEBI:33019"/>
        <dbReference type="ChEBI" id="CHEBI:57762"/>
        <dbReference type="ChEBI" id="CHEBI:78442"/>
        <dbReference type="ChEBI" id="CHEBI:78537"/>
        <dbReference type="ChEBI" id="CHEBI:456215"/>
        <dbReference type="EC" id="6.1.1.9"/>
    </reaction>
</comment>
<comment type="domain">
    <text evidence="8">ValRS has two distinct active sites: one for aminoacylation and one for editing. The misactivated threonine is translocated from the active site to the editing site.</text>
</comment>
<feature type="domain" description="Aminoacyl-tRNA synthetase class Ia" evidence="10">
    <location>
        <begin position="155"/>
        <end position="652"/>
    </location>
</feature>
<comment type="caution">
    <text evidence="12">The sequence shown here is derived from an EMBL/GenBank/DDBJ whole genome shotgun (WGS) entry which is preliminary data.</text>
</comment>
<dbReference type="PANTHER" id="PTHR11946">
    <property type="entry name" value="VALYL-TRNA SYNTHETASES"/>
    <property type="match status" value="1"/>
</dbReference>
<dbReference type="InterPro" id="IPR014729">
    <property type="entry name" value="Rossmann-like_a/b/a_fold"/>
</dbReference>
<accession>A0A511YW32</accession>
<evidence type="ECO:0000259" key="10">
    <source>
        <dbReference type="Pfam" id="PF00133"/>
    </source>
</evidence>
<dbReference type="Gene3D" id="1.10.730.10">
    <property type="entry name" value="Isoleucyl-tRNA Synthetase, Domain 1"/>
    <property type="match status" value="1"/>
</dbReference>
<dbReference type="NCBIfam" id="NF009687">
    <property type="entry name" value="PRK13208.1"/>
    <property type="match status" value="1"/>
</dbReference>
<keyword evidence="4 8" id="KW-0067">ATP-binding</keyword>